<reference evidence="1" key="1">
    <citation type="submission" date="2022-08" db="UniProtKB">
        <authorList>
            <consortium name="EnsemblMetazoa"/>
        </authorList>
    </citation>
    <scope>IDENTIFICATION</scope>
    <source>
        <strain evidence="1">EBRO</strain>
    </source>
</reference>
<proteinExistence type="predicted"/>
<organism evidence="1">
    <name type="scientific">Anopheles atroparvus</name>
    <name type="common">European mosquito</name>
    <dbReference type="NCBI Taxonomy" id="41427"/>
    <lineage>
        <taxon>Eukaryota</taxon>
        <taxon>Metazoa</taxon>
        <taxon>Ecdysozoa</taxon>
        <taxon>Arthropoda</taxon>
        <taxon>Hexapoda</taxon>
        <taxon>Insecta</taxon>
        <taxon>Pterygota</taxon>
        <taxon>Neoptera</taxon>
        <taxon>Endopterygota</taxon>
        <taxon>Diptera</taxon>
        <taxon>Nematocera</taxon>
        <taxon>Culicoidea</taxon>
        <taxon>Culicidae</taxon>
        <taxon>Anophelinae</taxon>
        <taxon>Anopheles</taxon>
    </lineage>
</organism>
<protein>
    <submittedName>
        <fullName evidence="1">Uncharacterized protein</fullName>
    </submittedName>
</protein>
<evidence type="ECO:0000313" key="1">
    <source>
        <dbReference type="EnsemblMetazoa" id="AATE011423-PA.1"/>
    </source>
</evidence>
<dbReference type="EnsemblMetazoa" id="AATE011423-RA">
    <property type="protein sequence ID" value="AATE011423-PA.1"/>
    <property type="gene ID" value="AATE011423"/>
</dbReference>
<dbReference type="VEuPathDB" id="VectorBase:AATE011423"/>
<sequence>MLCSRGAVDRSVDWRTLCGAVMRVTSSADGPCGLGECVPLPQAPPPAPPPRPRAVPGDGGYSDGLSTLRPGAAVTGRIVAEDERDVSLEGKVKFKLVQPIDGGKASSLGSGELRPDVPYNNGRFAPIFQRPDDTGQRDGVLLLLLPFRAVRVQLHRTLEQPFEAVPRDDGISHGTMAAVSGPVDFPPSAYTSDWSRWVMVTGSSTRLNGSGTKHLQETENNRGCGLEIPATKTPDTSPGETFHRSHAQVRANAARVDRNAPNAHGTLLQHADLVPVERLHRVSIAAVPYQRLALQVVLQDHVRVERLTVTVESRGNQRRLAAIERTIARTGATGGGGRQRAPGRRQPATLERSDAILAQADGSRAYGDGCRLLPLSPVLSAFSSSLIVPGITSAWVDSSLRKTKEKESSGFIGTSRRRTQYRTHFFSSVMCFRLPRANRNSPTQSTNSSRAATQDTTNRLGFWPINAITLPLPFCVEGMSAPAEPFERLFVPRPSSSIDNRSSSRKWVVLCIRIRTFRRPLEYASLSWLRLTTVRFGPGPPSTIPSTCSELKRLPEGEQELDTEAIC</sequence>
<name>A0A182J4X3_ANOAO</name>
<dbReference type="AlphaFoldDB" id="A0A182J4X3"/>
<accession>A0A182J4X3</accession>